<dbReference type="EMBL" id="GBHO01014268">
    <property type="protein sequence ID" value="JAG29336.1"/>
    <property type="molecule type" value="Transcribed_RNA"/>
</dbReference>
<gene>
    <name evidence="1" type="primary">cdh-4</name>
    <name evidence="1" type="ORF">CM83_102314</name>
</gene>
<sequence length="104" mass="11184">MGNLEILIKITSQSMKLQMHEAAEMLVLPSQDFLYSTISGAIGSIGKLTIYQYIFMTMLHDAITAAAAAEGMNTETPIVKGVPYDPTNALSIKLFSASLTSVGR</sequence>
<name>A0A0A9YCI7_LYGHE</name>
<reference evidence="1" key="1">
    <citation type="journal article" date="2014" name="PLoS ONE">
        <title>Transcriptome-Based Identification of ABC Transporters in the Western Tarnished Plant Bug Lygus hesperus.</title>
        <authorList>
            <person name="Hull J.J."/>
            <person name="Chaney K."/>
            <person name="Geib S.M."/>
            <person name="Fabrick J.A."/>
            <person name="Brent C.S."/>
            <person name="Walsh D."/>
            <person name="Lavine L.C."/>
        </authorList>
    </citation>
    <scope>NUCLEOTIDE SEQUENCE</scope>
</reference>
<accession>A0A0A9YCI7</accession>
<evidence type="ECO:0000313" key="1">
    <source>
        <dbReference type="EMBL" id="JAG29336.1"/>
    </source>
</evidence>
<proteinExistence type="predicted"/>
<organism evidence="1">
    <name type="scientific">Lygus hesperus</name>
    <name type="common">Western plant bug</name>
    <dbReference type="NCBI Taxonomy" id="30085"/>
    <lineage>
        <taxon>Eukaryota</taxon>
        <taxon>Metazoa</taxon>
        <taxon>Ecdysozoa</taxon>
        <taxon>Arthropoda</taxon>
        <taxon>Hexapoda</taxon>
        <taxon>Insecta</taxon>
        <taxon>Pterygota</taxon>
        <taxon>Neoptera</taxon>
        <taxon>Paraneoptera</taxon>
        <taxon>Hemiptera</taxon>
        <taxon>Heteroptera</taxon>
        <taxon>Panheteroptera</taxon>
        <taxon>Cimicomorpha</taxon>
        <taxon>Miridae</taxon>
        <taxon>Mirini</taxon>
        <taxon>Lygus</taxon>
    </lineage>
</organism>
<protein>
    <submittedName>
        <fullName evidence="1">Cadherin-4</fullName>
    </submittedName>
</protein>
<reference evidence="1" key="2">
    <citation type="submission" date="2014-07" db="EMBL/GenBank/DDBJ databases">
        <authorList>
            <person name="Hull J."/>
        </authorList>
    </citation>
    <scope>NUCLEOTIDE SEQUENCE</scope>
</reference>
<dbReference type="AlphaFoldDB" id="A0A0A9YCI7"/>